<sequence length="349" mass="40775">MAPRKELDPQIRLRICELHSIGWGPTKIYRQHPEIPLSTIKTTIRRESIRVNNTTRARSGRPRKLTEQQRDHIYDLVQSEPHIRHIDLLTEVDHVVKRRSIQYLLSEMGCRKWKQLNRPEIKPIHAAKRLAWARRYEHYTAEDWARVKWSDEYMVERGIGVRPTWTFLRPRDQLKNHDIHAKPCGKGIKQMFWAAFGEDIRTGLVPLDSDPESAQGGVTAAIILALYRAFLPDLLQEGDIFMHDGASIHRTYIVREGLEEMGIEVMEWPPYSPDLNPIENLWALMKEEIYKLYPELLTAPNTASIRELLTKAAQEAWHSIENRVLVRLSTTMPHRVQAVIEADGWYTKY</sequence>
<dbReference type="GO" id="GO:0015074">
    <property type="term" value="P:DNA integration"/>
    <property type="evidence" value="ECO:0007669"/>
    <property type="project" value="InterPro"/>
</dbReference>
<name>Q2UHZ3_ASPOR</name>
<reference evidence="3 4" key="1">
    <citation type="journal article" date="2005" name="Nature">
        <title>Genome sequencing and analysis of Aspergillus oryzae.</title>
        <authorList>
            <person name="Machida M."/>
            <person name="Asai K."/>
            <person name="Sano M."/>
            <person name="Tanaka T."/>
            <person name="Kumagai T."/>
            <person name="Terai G."/>
            <person name="Kusumoto K."/>
            <person name="Arima T."/>
            <person name="Akita O."/>
            <person name="Kashiwagi Y."/>
            <person name="Abe K."/>
            <person name="Gomi K."/>
            <person name="Horiuchi H."/>
            <person name="Kitamoto K."/>
            <person name="Kobayashi T."/>
            <person name="Takeuchi M."/>
            <person name="Denning D.W."/>
            <person name="Galagan J.E."/>
            <person name="Nierman W.C."/>
            <person name="Yu J."/>
            <person name="Archer D.B."/>
            <person name="Bennett J.W."/>
            <person name="Bhatnagar D."/>
            <person name="Cleveland T.E."/>
            <person name="Fedorova N.D."/>
            <person name="Gotoh O."/>
            <person name="Horikawa H."/>
            <person name="Hosoyama A."/>
            <person name="Ichinomiya M."/>
            <person name="Igarashi R."/>
            <person name="Iwashita K."/>
            <person name="Juvvadi P.R."/>
            <person name="Kato M."/>
            <person name="Kato Y."/>
            <person name="Kin T."/>
            <person name="Kokubun A."/>
            <person name="Maeda H."/>
            <person name="Maeyama N."/>
            <person name="Maruyama J."/>
            <person name="Nagasaki H."/>
            <person name="Nakajima T."/>
            <person name="Oda K."/>
            <person name="Okada K."/>
            <person name="Paulsen I."/>
            <person name="Sakamoto K."/>
            <person name="Sawano T."/>
            <person name="Takahashi M."/>
            <person name="Takase K."/>
            <person name="Terabayashi Y."/>
            <person name="Wortman J."/>
            <person name="Yamada O."/>
            <person name="Yamagata Y."/>
            <person name="Anazawa H."/>
            <person name="Hata Y."/>
            <person name="Koide Y."/>
            <person name="Komori T."/>
            <person name="Koyama Y."/>
            <person name="Minetoki T."/>
            <person name="Suharnan S."/>
            <person name="Tanaka A."/>
            <person name="Isono K."/>
            <person name="Kuhara S."/>
            <person name="Ogasawara N."/>
            <person name="Kikuchi H."/>
        </authorList>
    </citation>
    <scope>NUCLEOTIDE SEQUENCE [LARGE SCALE GENOMIC DNA]</scope>
    <source>
        <strain evidence="4">ATCC 42149 / RIB 40</strain>
    </source>
</reference>
<organism evidence="3 4">
    <name type="scientific">Aspergillus oryzae (strain ATCC 42149 / RIB 40)</name>
    <name type="common">Yellow koji mold</name>
    <dbReference type="NCBI Taxonomy" id="510516"/>
    <lineage>
        <taxon>Eukaryota</taxon>
        <taxon>Fungi</taxon>
        <taxon>Dikarya</taxon>
        <taxon>Ascomycota</taxon>
        <taxon>Pezizomycotina</taxon>
        <taxon>Eurotiomycetes</taxon>
        <taxon>Eurotiomycetidae</taxon>
        <taxon>Eurotiales</taxon>
        <taxon>Aspergillaceae</taxon>
        <taxon>Aspergillus</taxon>
        <taxon>Aspergillus subgen. Circumdati</taxon>
    </lineage>
</organism>
<feature type="domain" description="Tc1-like transposase DDE" evidence="2">
    <location>
        <begin position="218"/>
        <end position="291"/>
    </location>
</feature>
<evidence type="ECO:0000259" key="1">
    <source>
        <dbReference type="Pfam" id="PF01498"/>
    </source>
</evidence>
<dbReference type="GO" id="GO:0003677">
    <property type="term" value="F:DNA binding"/>
    <property type="evidence" value="ECO:0007669"/>
    <property type="project" value="InterPro"/>
</dbReference>
<dbReference type="PANTHER" id="PTHR23022">
    <property type="entry name" value="TRANSPOSABLE ELEMENT-RELATED"/>
    <property type="match status" value="1"/>
</dbReference>
<keyword evidence="4" id="KW-1185">Reference proteome</keyword>
<dbReference type="InterPro" id="IPR036388">
    <property type="entry name" value="WH-like_DNA-bd_sf"/>
</dbReference>
<dbReference type="AlphaFoldDB" id="Q2UHZ3"/>
<accession>Q2UHZ3</accession>
<dbReference type="InterPro" id="IPR009057">
    <property type="entry name" value="Homeodomain-like_sf"/>
</dbReference>
<dbReference type="GO" id="GO:0006313">
    <property type="term" value="P:DNA transposition"/>
    <property type="evidence" value="ECO:0007669"/>
    <property type="project" value="InterPro"/>
</dbReference>
<dbReference type="InterPro" id="IPR038717">
    <property type="entry name" value="Tc1-like_DDE_dom"/>
</dbReference>
<dbReference type="EMBL" id="AP007157">
    <property type="protein sequence ID" value="BAE58822.1"/>
    <property type="molecule type" value="Genomic_DNA"/>
</dbReference>
<dbReference type="Proteomes" id="UP000006564">
    <property type="component" value="Chromosome 3"/>
</dbReference>
<dbReference type="InterPro" id="IPR036397">
    <property type="entry name" value="RNaseH_sf"/>
</dbReference>
<dbReference type="HOGENOM" id="CLU_033666_0_0_1"/>
<dbReference type="InterPro" id="IPR052338">
    <property type="entry name" value="Transposase_5"/>
</dbReference>
<dbReference type="KEGG" id="aor:AO090023000251"/>
<dbReference type="GeneID" id="5992826"/>
<dbReference type="VEuPathDB" id="FungiDB:AO090023000251"/>
<dbReference type="RefSeq" id="XP_023090516.1">
    <property type="nucleotide sequence ID" value="XM_023235500.1"/>
</dbReference>
<dbReference type="Pfam" id="PF01498">
    <property type="entry name" value="HTH_Tnp_Tc3_2"/>
    <property type="match status" value="1"/>
</dbReference>
<dbReference type="SUPFAM" id="SSF46689">
    <property type="entry name" value="Homeodomain-like"/>
    <property type="match status" value="1"/>
</dbReference>
<dbReference type="Gene3D" id="1.10.10.10">
    <property type="entry name" value="Winged helix-like DNA-binding domain superfamily/Winged helix DNA-binding domain"/>
    <property type="match status" value="1"/>
</dbReference>
<dbReference type="InterPro" id="IPR002492">
    <property type="entry name" value="Transposase_Tc1-like"/>
</dbReference>
<dbReference type="PANTHER" id="PTHR23022:SF119">
    <property type="entry name" value="TC1-LIKE TRANSPOSASE DDE DOMAIN-CONTAINING PROTEIN"/>
    <property type="match status" value="1"/>
</dbReference>
<evidence type="ECO:0000313" key="3">
    <source>
        <dbReference type="EMBL" id="BAE58822.1"/>
    </source>
</evidence>
<dbReference type="Gene3D" id="3.30.420.10">
    <property type="entry name" value="Ribonuclease H-like superfamily/Ribonuclease H"/>
    <property type="match status" value="1"/>
</dbReference>
<proteinExistence type="predicted"/>
<evidence type="ECO:0000313" key="4">
    <source>
        <dbReference type="Proteomes" id="UP000006564"/>
    </source>
</evidence>
<dbReference type="Pfam" id="PF13358">
    <property type="entry name" value="DDE_3"/>
    <property type="match status" value="1"/>
</dbReference>
<gene>
    <name evidence="3" type="ORF">AO090023000251</name>
</gene>
<evidence type="ECO:0000259" key="2">
    <source>
        <dbReference type="Pfam" id="PF13358"/>
    </source>
</evidence>
<feature type="domain" description="Transposase Tc1-like" evidence="1">
    <location>
        <begin position="71"/>
        <end position="137"/>
    </location>
</feature>
<protein>
    <submittedName>
        <fullName evidence="3">DNA, SC023</fullName>
    </submittedName>
</protein>
<dbReference type="EMBL" id="BA000051">
    <property type="protein sequence ID" value="BAE58822.1"/>
    <property type="molecule type" value="Genomic_DNA"/>
</dbReference>
<dbReference type="OMA" id="PHIRHID"/>